<dbReference type="EMBL" id="JANTQA010000029">
    <property type="protein sequence ID" value="KAJ3441191.1"/>
    <property type="molecule type" value="Genomic_DNA"/>
</dbReference>
<reference evidence="2" key="1">
    <citation type="submission" date="2022-08" db="EMBL/GenBank/DDBJ databases">
        <title>Novel sulphate-reducing endosymbionts in the free-living metamonad Anaeramoeba.</title>
        <authorList>
            <person name="Jerlstrom-Hultqvist J."/>
            <person name="Cepicka I."/>
            <person name="Gallot-Lavallee L."/>
            <person name="Salas-Leiva D."/>
            <person name="Curtis B.A."/>
            <person name="Zahonova K."/>
            <person name="Pipaliya S."/>
            <person name="Dacks J."/>
            <person name="Roger A.J."/>
        </authorList>
    </citation>
    <scope>NUCLEOTIDE SEQUENCE</scope>
    <source>
        <strain evidence="2">Busselton2</strain>
    </source>
</reference>
<comment type="subcellular location">
    <subcellularLocation>
        <location evidence="1">Nucleus</location>
        <location evidence="1">Nuclear pore complex</location>
    </subcellularLocation>
    <subcellularLocation>
        <location evidence="1">Nucleus membrane</location>
    </subcellularLocation>
</comment>
<evidence type="ECO:0000313" key="3">
    <source>
        <dbReference type="Proteomes" id="UP001146793"/>
    </source>
</evidence>
<dbReference type="GO" id="GO:0017056">
    <property type="term" value="F:structural constituent of nuclear pore"/>
    <property type="evidence" value="ECO:0007669"/>
    <property type="project" value="UniProtKB-UniRule"/>
</dbReference>
<comment type="caution">
    <text evidence="2">The sequence shown here is derived from an EMBL/GenBank/DDBJ whole genome shotgun (WGS) entry which is preliminary data.</text>
</comment>
<keyword evidence="1" id="KW-0509">mRNA transport</keyword>
<keyword evidence="1" id="KW-0472">Membrane</keyword>
<protein>
    <recommendedName>
        <fullName evidence="1">Nuclear pore complex protein</fullName>
    </recommendedName>
</protein>
<accession>A0AAV7ZK19</accession>
<sequence>MDEFETIKEMLNNQENIIKIRNATKNSELVMLKFLKKKICWLSRDFNNHKNNTQFSQLQRIYIPLIFFKLWQIFNYTIQHNKALNLSILLADEEWGIYHFFSKDKLKKVLELSRITQIELKIQQDNI</sequence>
<evidence type="ECO:0000313" key="2">
    <source>
        <dbReference type="EMBL" id="KAJ3441191.1"/>
    </source>
</evidence>
<dbReference type="AlphaFoldDB" id="A0AAV7ZK19"/>
<dbReference type="InterPro" id="IPR007252">
    <property type="entry name" value="Nup84/Nup107"/>
</dbReference>
<comment type="function">
    <text evidence="1">Functions as a component of the nuclear pore complex (NPC).</text>
</comment>
<gene>
    <name evidence="2" type="ORF">M0812_13197</name>
</gene>
<keyword evidence="1" id="KW-0653">Protein transport</keyword>
<comment type="similarity">
    <text evidence="1">Belongs to the nucleoporin Nup84/Nup107 family.</text>
</comment>
<dbReference type="Gene3D" id="1.20.190.50">
    <property type="match status" value="1"/>
</dbReference>
<keyword evidence="1" id="KW-0811">Translocation</keyword>
<dbReference type="GO" id="GO:0031965">
    <property type="term" value="C:nuclear membrane"/>
    <property type="evidence" value="ECO:0007669"/>
    <property type="project" value="UniProtKB-SubCell"/>
</dbReference>
<dbReference type="Pfam" id="PF04121">
    <property type="entry name" value="Nup84_Nup100"/>
    <property type="match status" value="1"/>
</dbReference>
<keyword evidence="1" id="KW-0906">Nuclear pore complex</keyword>
<keyword evidence="1" id="KW-0813">Transport</keyword>
<evidence type="ECO:0000256" key="1">
    <source>
        <dbReference type="RuleBase" id="RU365072"/>
    </source>
</evidence>
<dbReference type="Proteomes" id="UP001146793">
    <property type="component" value="Unassembled WGS sequence"/>
</dbReference>
<organism evidence="2 3">
    <name type="scientific">Anaeramoeba flamelloides</name>
    <dbReference type="NCBI Taxonomy" id="1746091"/>
    <lineage>
        <taxon>Eukaryota</taxon>
        <taxon>Metamonada</taxon>
        <taxon>Anaeramoebidae</taxon>
        <taxon>Anaeramoeba</taxon>
    </lineage>
</organism>
<dbReference type="GO" id="GO:0005643">
    <property type="term" value="C:nuclear pore"/>
    <property type="evidence" value="ECO:0007669"/>
    <property type="project" value="UniProtKB-SubCell"/>
</dbReference>
<proteinExistence type="inferred from homology"/>
<name>A0AAV7ZK19_9EUKA</name>
<comment type="subunit">
    <text evidence="1">Part of the nuclear pore complex (NPC).</text>
</comment>
<dbReference type="GO" id="GO:0015031">
    <property type="term" value="P:protein transport"/>
    <property type="evidence" value="ECO:0007669"/>
    <property type="project" value="UniProtKB-KW"/>
</dbReference>
<keyword evidence="1" id="KW-0539">Nucleus</keyword>